<proteinExistence type="predicted"/>
<keyword evidence="3" id="KW-1185">Reference proteome</keyword>
<gene>
    <name evidence="2" type="ORF">IPOD504_LOCUS11345</name>
</gene>
<organism evidence="2 3">
    <name type="scientific">Iphiclides podalirius</name>
    <name type="common">scarce swallowtail</name>
    <dbReference type="NCBI Taxonomy" id="110791"/>
    <lineage>
        <taxon>Eukaryota</taxon>
        <taxon>Metazoa</taxon>
        <taxon>Ecdysozoa</taxon>
        <taxon>Arthropoda</taxon>
        <taxon>Hexapoda</taxon>
        <taxon>Insecta</taxon>
        <taxon>Pterygota</taxon>
        <taxon>Neoptera</taxon>
        <taxon>Endopterygota</taxon>
        <taxon>Lepidoptera</taxon>
        <taxon>Glossata</taxon>
        <taxon>Ditrysia</taxon>
        <taxon>Papilionoidea</taxon>
        <taxon>Papilionidae</taxon>
        <taxon>Papilioninae</taxon>
        <taxon>Iphiclides</taxon>
    </lineage>
</organism>
<evidence type="ECO:0000256" key="1">
    <source>
        <dbReference type="SAM" id="MobiDB-lite"/>
    </source>
</evidence>
<feature type="non-terminal residue" evidence="2">
    <location>
        <position position="103"/>
    </location>
</feature>
<feature type="region of interest" description="Disordered" evidence="1">
    <location>
        <begin position="51"/>
        <end position="103"/>
    </location>
</feature>
<evidence type="ECO:0000313" key="2">
    <source>
        <dbReference type="EMBL" id="CAH2061200.1"/>
    </source>
</evidence>
<feature type="compositionally biased region" description="Gly residues" evidence="1">
    <location>
        <begin position="77"/>
        <end position="103"/>
    </location>
</feature>
<dbReference type="Proteomes" id="UP000837857">
    <property type="component" value="Chromosome 27"/>
</dbReference>
<protein>
    <submittedName>
        <fullName evidence="2">Uncharacterized protein</fullName>
    </submittedName>
</protein>
<accession>A0ABN8IPU5</accession>
<dbReference type="EMBL" id="OW152839">
    <property type="protein sequence ID" value="CAH2061200.1"/>
    <property type="molecule type" value="Genomic_DNA"/>
</dbReference>
<feature type="compositionally biased region" description="Basic residues" evidence="1">
    <location>
        <begin position="51"/>
        <end position="66"/>
    </location>
</feature>
<reference evidence="2" key="1">
    <citation type="submission" date="2022-03" db="EMBL/GenBank/DDBJ databases">
        <authorList>
            <person name="Martin H S."/>
        </authorList>
    </citation>
    <scope>NUCLEOTIDE SEQUENCE</scope>
</reference>
<sequence>MSVRDRVRVAKPVCATRAGQKACQSETDATASSAHEGRLCDEPVSIRRLAPRRRPAAHWAHPRRPRPAAPRTTGRQGRAGGAPGAWGGRGEGAGRARGGRGGA</sequence>
<evidence type="ECO:0000313" key="3">
    <source>
        <dbReference type="Proteomes" id="UP000837857"/>
    </source>
</evidence>
<name>A0ABN8IPU5_9NEOP</name>